<gene>
    <name evidence="1" type="ORF">LSH36_1007g01010</name>
</gene>
<organism evidence="1 2">
    <name type="scientific">Paralvinella palmiformis</name>
    <dbReference type="NCBI Taxonomy" id="53620"/>
    <lineage>
        <taxon>Eukaryota</taxon>
        <taxon>Metazoa</taxon>
        <taxon>Spiralia</taxon>
        <taxon>Lophotrochozoa</taxon>
        <taxon>Annelida</taxon>
        <taxon>Polychaeta</taxon>
        <taxon>Sedentaria</taxon>
        <taxon>Canalipalpata</taxon>
        <taxon>Terebellida</taxon>
        <taxon>Terebelliformia</taxon>
        <taxon>Alvinellidae</taxon>
        <taxon>Paralvinella</taxon>
    </lineage>
</organism>
<dbReference type="EMBL" id="JAODUP010001007">
    <property type="protein sequence ID" value="KAK2142004.1"/>
    <property type="molecule type" value="Genomic_DNA"/>
</dbReference>
<protein>
    <submittedName>
        <fullName evidence="1">Uncharacterized protein</fullName>
    </submittedName>
</protein>
<accession>A0AAD9IW64</accession>
<comment type="caution">
    <text evidence="1">The sequence shown here is derived from an EMBL/GenBank/DDBJ whole genome shotgun (WGS) entry which is preliminary data.</text>
</comment>
<evidence type="ECO:0000313" key="2">
    <source>
        <dbReference type="Proteomes" id="UP001208570"/>
    </source>
</evidence>
<reference evidence="1" key="1">
    <citation type="journal article" date="2023" name="Mol. Biol. Evol.">
        <title>Third-Generation Sequencing Reveals the Adaptive Role of the Epigenome in Three Deep-Sea Polychaetes.</title>
        <authorList>
            <person name="Perez M."/>
            <person name="Aroh O."/>
            <person name="Sun Y."/>
            <person name="Lan Y."/>
            <person name="Juniper S.K."/>
            <person name="Young C.R."/>
            <person name="Angers B."/>
            <person name="Qian P.Y."/>
        </authorList>
    </citation>
    <scope>NUCLEOTIDE SEQUENCE</scope>
    <source>
        <strain evidence="1">P08H-3</strain>
    </source>
</reference>
<evidence type="ECO:0000313" key="1">
    <source>
        <dbReference type="EMBL" id="KAK2142004.1"/>
    </source>
</evidence>
<proteinExistence type="predicted"/>
<keyword evidence="2" id="KW-1185">Reference proteome</keyword>
<dbReference type="AlphaFoldDB" id="A0AAD9IW64"/>
<name>A0AAD9IW64_9ANNE</name>
<sequence>MTLTWLTDNVFEQSVMLLQLDGQTTMQLKGAKKTRPVVGDINVNRDWERVADAKQLATFLDQPISGSMYKNAYTDKVTSYISSFPAKMNTWRKIQSLGLVHLYRENDDIKRCCGMLDGFAILAIGDVVSRIQYLRENTPDELEPLIDYFDSTYISGQFRRILLPTQLDRTFPSIGMRRPPPTFAPELWNVHSITLWNNVFAKLIGHAHPTIWRAIDGVRKDQAMTSTLLLRDNRGDHTAKLYAVTLSNYNRSS</sequence>
<dbReference type="Proteomes" id="UP001208570">
    <property type="component" value="Unassembled WGS sequence"/>
</dbReference>